<sequence>MWSHVIAINILFNSAFNSLAFIIYDRHDFRSTTIKYKDFYTSMGFHVFQGLGFQITKSQLTREPAISNLSHAVALWDMCNSIGDEIDISTSRSSSLGKTEPIQPPGIICGMLFFFPPCFCSTKWGINSFGDCDQILAPIWASRR</sequence>
<evidence type="ECO:0000256" key="1">
    <source>
        <dbReference type="SAM" id="Phobius"/>
    </source>
</evidence>
<dbReference type="Proteomes" id="UP000014760">
    <property type="component" value="Unassembled WGS sequence"/>
</dbReference>
<dbReference type="HOGENOM" id="CLU_1798265_0_0_1"/>
<proteinExistence type="predicted"/>
<evidence type="ECO:0000313" key="4">
    <source>
        <dbReference type="Proteomes" id="UP000014760"/>
    </source>
</evidence>
<reference evidence="3" key="3">
    <citation type="submission" date="2015-06" db="UniProtKB">
        <authorList>
            <consortium name="EnsemblMetazoa"/>
        </authorList>
    </citation>
    <scope>IDENTIFICATION</scope>
</reference>
<keyword evidence="1" id="KW-0472">Membrane</keyword>
<feature type="transmembrane region" description="Helical" evidence="1">
    <location>
        <begin position="6"/>
        <end position="24"/>
    </location>
</feature>
<dbReference type="EMBL" id="AMQN01004566">
    <property type="status" value="NOT_ANNOTATED_CDS"/>
    <property type="molecule type" value="Genomic_DNA"/>
</dbReference>
<reference evidence="2 4" key="2">
    <citation type="journal article" date="2013" name="Nature">
        <title>Insights into bilaterian evolution from three spiralian genomes.</title>
        <authorList>
            <person name="Simakov O."/>
            <person name="Marletaz F."/>
            <person name="Cho S.J."/>
            <person name="Edsinger-Gonzales E."/>
            <person name="Havlak P."/>
            <person name="Hellsten U."/>
            <person name="Kuo D.H."/>
            <person name="Larsson T."/>
            <person name="Lv J."/>
            <person name="Arendt D."/>
            <person name="Savage R."/>
            <person name="Osoegawa K."/>
            <person name="de Jong P."/>
            <person name="Grimwood J."/>
            <person name="Chapman J.A."/>
            <person name="Shapiro H."/>
            <person name="Aerts A."/>
            <person name="Otillar R.P."/>
            <person name="Terry A.Y."/>
            <person name="Boore J.L."/>
            <person name="Grigoriev I.V."/>
            <person name="Lindberg D.R."/>
            <person name="Seaver E.C."/>
            <person name="Weisblat D.A."/>
            <person name="Putnam N.H."/>
            <person name="Rokhsar D.S."/>
        </authorList>
    </citation>
    <scope>NUCLEOTIDE SEQUENCE</scope>
    <source>
        <strain evidence="2 4">I ESC-2004</strain>
    </source>
</reference>
<dbReference type="EnsemblMetazoa" id="CapteT193750">
    <property type="protein sequence ID" value="CapteP193750"/>
    <property type="gene ID" value="CapteG193750"/>
</dbReference>
<accession>R7VG56</accession>
<reference evidence="4" key="1">
    <citation type="submission" date="2012-12" db="EMBL/GenBank/DDBJ databases">
        <authorList>
            <person name="Hellsten U."/>
            <person name="Grimwood J."/>
            <person name="Chapman J.A."/>
            <person name="Shapiro H."/>
            <person name="Aerts A."/>
            <person name="Otillar R.P."/>
            <person name="Terry A.Y."/>
            <person name="Boore J.L."/>
            <person name="Simakov O."/>
            <person name="Marletaz F."/>
            <person name="Cho S.-J."/>
            <person name="Edsinger-Gonzales E."/>
            <person name="Havlak P."/>
            <person name="Kuo D.-H."/>
            <person name="Larsson T."/>
            <person name="Lv J."/>
            <person name="Arendt D."/>
            <person name="Savage R."/>
            <person name="Osoegawa K."/>
            <person name="de Jong P."/>
            <person name="Lindberg D.R."/>
            <person name="Seaver E.C."/>
            <person name="Weisblat D.A."/>
            <person name="Putnam N.H."/>
            <person name="Grigoriev I.V."/>
            <person name="Rokhsar D.S."/>
        </authorList>
    </citation>
    <scope>NUCLEOTIDE SEQUENCE</scope>
    <source>
        <strain evidence="4">I ESC-2004</strain>
    </source>
</reference>
<protein>
    <submittedName>
        <fullName evidence="2 3">Uncharacterized protein</fullName>
    </submittedName>
</protein>
<gene>
    <name evidence="2" type="ORF">CAPTEDRAFT_193750</name>
</gene>
<name>R7VG56_CAPTE</name>
<evidence type="ECO:0000313" key="3">
    <source>
        <dbReference type="EnsemblMetazoa" id="CapteP193750"/>
    </source>
</evidence>
<evidence type="ECO:0000313" key="2">
    <source>
        <dbReference type="EMBL" id="ELU15276.1"/>
    </source>
</evidence>
<dbReference type="AlphaFoldDB" id="R7VG56"/>
<keyword evidence="1" id="KW-0812">Transmembrane</keyword>
<keyword evidence="4" id="KW-1185">Reference proteome</keyword>
<organism evidence="2">
    <name type="scientific">Capitella teleta</name>
    <name type="common">Polychaete worm</name>
    <dbReference type="NCBI Taxonomy" id="283909"/>
    <lineage>
        <taxon>Eukaryota</taxon>
        <taxon>Metazoa</taxon>
        <taxon>Spiralia</taxon>
        <taxon>Lophotrochozoa</taxon>
        <taxon>Annelida</taxon>
        <taxon>Polychaeta</taxon>
        <taxon>Sedentaria</taxon>
        <taxon>Scolecida</taxon>
        <taxon>Capitellidae</taxon>
        <taxon>Capitella</taxon>
    </lineage>
</organism>
<keyword evidence="1" id="KW-1133">Transmembrane helix</keyword>
<dbReference type="EMBL" id="KB293867">
    <property type="protein sequence ID" value="ELU15276.1"/>
    <property type="molecule type" value="Genomic_DNA"/>
</dbReference>